<dbReference type="EMBL" id="JBEPMX010000006">
    <property type="protein sequence ID" value="MET3683366.1"/>
    <property type="molecule type" value="Genomic_DNA"/>
</dbReference>
<dbReference type="InterPro" id="IPR033469">
    <property type="entry name" value="CYTH-like_dom_sf"/>
</dbReference>
<accession>A0ABV2KXT1</accession>
<dbReference type="SUPFAM" id="SSF55154">
    <property type="entry name" value="CYTH-like phosphatases"/>
    <property type="match status" value="1"/>
</dbReference>
<feature type="domain" description="CYTH" evidence="1">
    <location>
        <begin position="3"/>
        <end position="188"/>
    </location>
</feature>
<dbReference type="Proteomes" id="UP001549167">
    <property type="component" value="Unassembled WGS sequence"/>
</dbReference>
<gene>
    <name evidence="2" type="ORF">ABID56_001461</name>
</gene>
<evidence type="ECO:0000313" key="2">
    <source>
        <dbReference type="EMBL" id="MET3683366.1"/>
    </source>
</evidence>
<evidence type="ECO:0000259" key="1">
    <source>
        <dbReference type="PROSITE" id="PS51707"/>
    </source>
</evidence>
<protein>
    <submittedName>
        <fullName evidence="2">Uncharacterized protein YjbK</fullName>
    </submittedName>
</protein>
<dbReference type="PIRSF" id="PIRSF012526">
    <property type="entry name" value="CYTH_UCP012526"/>
    <property type="match status" value="1"/>
</dbReference>
<keyword evidence="3" id="KW-1185">Reference proteome</keyword>
<organism evidence="2 3">
    <name type="scientific">Alkalibacillus flavidus</name>
    <dbReference type="NCBI Taxonomy" id="546021"/>
    <lineage>
        <taxon>Bacteria</taxon>
        <taxon>Bacillati</taxon>
        <taxon>Bacillota</taxon>
        <taxon>Bacilli</taxon>
        <taxon>Bacillales</taxon>
        <taxon>Bacillaceae</taxon>
        <taxon>Alkalibacillus</taxon>
    </lineage>
</organism>
<dbReference type="SMART" id="SM01118">
    <property type="entry name" value="CYTH"/>
    <property type="match status" value="1"/>
</dbReference>
<dbReference type="Pfam" id="PF01928">
    <property type="entry name" value="CYTH"/>
    <property type="match status" value="1"/>
</dbReference>
<proteinExistence type="predicted"/>
<sequence>MQEIEIEFKNLLTEEEYKQLVADYMTNIEAAKQVNIYFETDDFQLKNAGAALRIREKANAYIATLKQPAENGLLETHDTLNDESFQSWCRNEISLGENIQRQLDALGIKASDLRHKGQLTTYRYECHDGDMIVVLDKSDYNGVSDYELEIEAPEVDRGKAYYHNVLAHYNIPERTTPNKIERFFRSVH</sequence>
<name>A0ABV2KXT1_9BACI</name>
<evidence type="ECO:0000313" key="3">
    <source>
        <dbReference type="Proteomes" id="UP001549167"/>
    </source>
</evidence>
<dbReference type="RefSeq" id="WP_354219945.1">
    <property type="nucleotide sequence ID" value="NZ_JBEPMX010000006.1"/>
</dbReference>
<dbReference type="Gene3D" id="2.40.320.10">
    <property type="entry name" value="Hypothetical Protein Pfu-838710-001"/>
    <property type="match status" value="1"/>
</dbReference>
<comment type="caution">
    <text evidence="2">The sequence shown here is derived from an EMBL/GenBank/DDBJ whole genome shotgun (WGS) entry which is preliminary data.</text>
</comment>
<dbReference type="CDD" id="cd07762">
    <property type="entry name" value="CYTH-like_Pase_1"/>
    <property type="match status" value="1"/>
</dbReference>
<dbReference type="PROSITE" id="PS51707">
    <property type="entry name" value="CYTH"/>
    <property type="match status" value="1"/>
</dbReference>
<dbReference type="InterPro" id="IPR009195">
    <property type="entry name" value="Uncharacterised_YjbK"/>
</dbReference>
<dbReference type="InterPro" id="IPR023577">
    <property type="entry name" value="CYTH_domain"/>
</dbReference>
<reference evidence="2 3" key="1">
    <citation type="submission" date="2024-06" db="EMBL/GenBank/DDBJ databases">
        <title>Genomic Encyclopedia of Type Strains, Phase IV (KMG-IV): sequencing the most valuable type-strain genomes for metagenomic binning, comparative biology and taxonomic classification.</title>
        <authorList>
            <person name="Goeker M."/>
        </authorList>
    </citation>
    <scope>NUCLEOTIDE SEQUENCE [LARGE SCALE GENOMIC DNA]</scope>
    <source>
        <strain evidence="2 3">DSM 23520</strain>
    </source>
</reference>